<feature type="compositionally biased region" description="Polar residues" evidence="6">
    <location>
        <begin position="21"/>
        <end position="30"/>
    </location>
</feature>
<keyword evidence="2" id="KW-0813">Transport</keyword>
<feature type="transmembrane region" description="Helical" evidence="7">
    <location>
        <begin position="299"/>
        <end position="321"/>
    </location>
</feature>
<dbReference type="Pfam" id="PF07690">
    <property type="entry name" value="MFS_1"/>
    <property type="match status" value="1"/>
</dbReference>
<reference evidence="8" key="1">
    <citation type="submission" date="2022-07" db="EMBL/GenBank/DDBJ databases">
        <title>Fungi with potential for degradation of polypropylene.</title>
        <authorList>
            <person name="Gostincar C."/>
        </authorList>
    </citation>
    <scope>NUCLEOTIDE SEQUENCE</scope>
    <source>
        <strain evidence="8">EXF-13287</strain>
    </source>
</reference>
<feature type="compositionally biased region" description="Low complexity" evidence="6">
    <location>
        <begin position="31"/>
        <end position="43"/>
    </location>
</feature>
<feature type="transmembrane region" description="Helical" evidence="7">
    <location>
        <begin position="544"/>
        <end position="566"/>
    </location>
</feature>
<keyword evidence="5 7" id="KW-0472">Membrane</keyword>
<name>A0AA38RYG0_9PEZI</name>
<feature type="transmembrane region" description="Helical" evidence="7">
    <location>
        <begin position="178"/>
        <end position="200"/>
    </location>
</feature>
<evidence type="ECO:0000256" key="3">
    <source>
        <dbReference type="ARBA" id="ARBA00022692"/>
    </source>
</evidence>
<dbReference type="EMBL" id="JANBVN010000013">
    <property type="protein sequence ID" value="KAJ9162254.1"/>
    <property type="molecule type" value="Genomic_DNA"/>
</dbReference>
<feature type="transmembrane region" description="Helical" evidence="7">
    <location>
        <begin position="486"/>
        <end position="506"/>
    </location>
</feature>
<comment type="subcellular location">
    <subcellularLocation>
        <location evidence="1">Membrane</location>
        <topology evidence="1">Multi-pass membrane protein</topology>
    </subcellularLocation>
</comment>
<proteinExistence type="predicted"/>
<dbReference type="Gene3D" id="1.20.1250.20">
    <property type="entry name" value="MFS general substrate transporter like domains"/>
    <property type="match status" value="2"/>
</dbReference>
<feature type="transmembrane region" description="Helical" evidence="7">
    <location>
        <begin position="139"/>
        <end position="158"/>
    </location>
</feature>
<feature type="transmembrane region" description="Helical" evidence="7">
    <location>
        <begin position="420"/>
        <end position="440"/>
    </location>
</feature>
<dbReference type="FunFam" id="1.20.1250.20:FF:000018">
    <property type="entry name" value="MFS transporter permease"/>
    <property type="match status" value="1"/>
</dbReference>
<evidence type="ECO:0000256" key="1">
    <source>
        <dbReference type="ARBA" id="ARBA00004141"/>
    </source>
</evidence>
<evidence type="ECO:0000313" key="8">
    <source>
        <dbReference type="EMBL" id="KAJ9162254.1"/>
    </source>
</evidence>
<dbReference type="PANTHER" id="PTHR43791:SF27">
    <property type="entry name" value="TRANSPORTER, PUTATIVE (AFU_ORTHOLOGUE AFUA_2G15730)-RELATED"/>
    <property type="match status" value="1"/>
</dbReference>
<feature type="region of interest" description="Disordered" evidence="6">
    <location>
        <begin position="345"/>
        <end position="370"/>
    </location>
</feature>
<dbReference type="GO" id="GO:0016020">
    <property type="term" value="C:membrane"/>
    <property type="evidence" value="ECO:0007669"/>
    <property type="project" value="UniProtKB-SubCell"/>
</dbReference>
<dbReference type="Proteomes" id="UP001174691">
    <property type="component" value="Unassembled WGS sequence"/>
</dbReference>
<evidence type="ECO:0000256" key="5">
    <source>
        <dbReference type="ARBA" id="ARBA00023136"/>
    </source>
</evidence>
<gene>
    <name evidence="8" type="ORF">NKR19_g1431</name>
</gene>
<protein>
    <submittedName>
        <fullName evidence="8">MFS general substrate transporter</fullName>
    </submittedName>
</protein>
<dbReference type="SUPFAM" id="SSF103473">
    <property type="entry name" value="MFS general substrate transporter"/>
    <property type="match status" value="1"/>
</dbReference>
<dbReference type="PANTHER" id="PTHR43791">
    <property type="entry name" value="PERMEASE-RELATED"/>
    <property type="match status" value="1"/>
</dbReference>
<feature type="transmembrane region" description="Helical" evidence="7">
    <location>
        <begin position="233"/>
        <end position="255"/>
    </location>
</feature>
<dbReference type="InterPro" id="IPR036259">
    <property type="entry name" value="MFS_trans_sf"/>
</dbReference>
<feature type="transmembrane region" description="Helical" evidence="7">
    <location>
        <begin position="207"/>
        <end position="227"/>
    </location>
</feature>
<accession>A0AA38RYG0</accession>
<evidence type="ECO:0000313" key="9">
    <source>
        <dbReference type="Proteomes" id="UP001174691"/>
    </source>
</evidence>
<dbReference type="AlphaFoldDB" id="A0AA38RYG0"/>
<comment type="caution">
    <text evidence="8">The sequence shown here is derived from an EMBL/GenBank/DDBJ whole genome shotgun (WGS) entry which is preliminary data.</text>
</comment>
<dbReference type="GO" id="GO:0022857">
    <property type="term" value="F:transmembrane transporter activity"/>
    <property type="evidence" value="ECO:0007669"/>
    <property type="project" value="InterPro"/>
</dbReference>
<keyword evidence="3 7" id="KW-0812">Transmembrane</keyword>
<keyword evidence="9" id="KW-1185">Reference proteome</keyword>
<sequence length="610" mass="66131">MTASQAARPPPAGPSRHHGADSQSRQHQGLSSSTPASSTATASDQLTPDSDSDDDIVVHSGAGLLGQGHDGSSEVFELEDRPRHRRGFGSDDEDGDEEKGGSRRQLQRRRAGSSSTAASFTLYTPDEERAVVRKFDRKLVVFVALLYMLSFLDRSNIGNAHIAGMDADLQSVPPKEDMYEWALTAFYIAYISFEWMSLLWRIIPPHIYVTLVVLSWGCVASLQAISVNYPMLIALRTLLGIGEAAFTGVPFYLSFFFRRDELAFRTAIFVSAAPLATSFASSLGWLILKLADKTPIAPWRLLFLLEGFPSVLVSVVAWHLIPDSPETAPYLTAREKRVARLRLRHENPATPPARDNHPSASSSGRVRRRQRLSPSRILSVLADPSAWLTGFIFLLANTAYSSLPVFLPTILTGMGHSPLSSQLLAAPPYLTAFLVVLAAAHASDKAGSRSPLLAAAALASAAGYALLALSRWPLRLAPESALRYLAVYPAAAGFFTVVVLTISWGVNNQADESRRGGGFALMQVLGQCGPLVGARLYPARDGPYYTSGMAVCAGAMVGVAVLAWGLRVYLKGLNRRLDMEEGVVVGEDGTEEEGLVGGRRRRRAGFRYML</sequence>
<feature type="transmembrane region" description="Helical" evidence="7">
    <location>
        <begin position="452"/>
        <end position="474"/>
    </location>
</feature>
<feature type="transmembrane region" description="Helical" evidence="7">
    <location>
        <begin position="267"/>
        <end position="287"/>
    </location>
</feature>
<dbReference type="FunFam" id="1.20.1250.20:FF:000013">
    <property type="entry name" value="MFS general substrate transporter"/>
    <property type="match status" value="1"/>
</dbReference>
<feature type="transmembrane region" description="Helical" evidence="7">
    <location>
        <begin position="377"/>
        <end position="400"/>
    </location>
</feature>
<evidence type="ECO:0000256" key="2">
    <source>
        <dbReference type="ARBA" id="ARBA00022448"/>
    </source>
</evidence>
<organism evidence="8 9">
    <name type="scientific">Coniochaeta hoffmannii</name>
    <dbReference type="NCBI Taxonomy" id="91930"/>
    <lineage>
        <taxon>Eukaryota</taxon>
        <taxon>Fungi</taxon>
        <taxon>Dikarya</taxon>
        <taxon>Ascomycota</taxon>
        <taxon>Pezizomycotina</taxon>
        <taxon>Sordariomycetes</taxon>
        <taxon>Sordariomycetidae</taxon>
        <taxon>Coniochaetales</taxon>
        <taxon>Coniochaetaceae</taxon>
        <taxon>Coniochaeta</taxon>
    </lineage>
</organism>
<feature type="region of interest" description="Disordered" evidence="6">
    <location>
        <begin position="1"/>
        <end position="113"/>
    </location>
</feature>
<evidence type="ECO:0000256" key="7">
    <source>
        <dbReference type="SAM" id="Phobius"/>
    </source>
</evidence>
<feature type="transmembrane region" description="Helical" evidence="7">
    <location>
        <begin position="518"/>
        <end position="538"/>
    </location>
</feature>
<keyword evidence="4 7" id="KW-1133">Transmembrane helix</keyword>
<dbReference type="InterPro" id="IPR011701">
    <property type="entry name" value="MFS"/>
</dbReference>
<evidence type="ECO:0000256" key="6">
    <source>
        <dbReference type="SAM" id="MobiDB-lite"/>
    </source>
</evidence>
<evidence type="ECO:0000256" key="4">
    <source>
        <dbReference type="ARBA" id="ARBA00022989"/>
    </source>
</evidence>